<gene>
    <name evidence="2" type="ORF">A9308_01265</name>
</gene>
<accession>A0A1B8Q8T3</accession>
<dbReference type="OrthoDB" id="9780765at2"/>
<dbReference type="GO" id="GO:0003824">
    <property type="term" value="F:catalytic activity"/>
    <property type="evidence" value="ECO:0007669"/>
    <property type="project" value="InterPro"/>
</dbReference>
<organism evidence="2 3">
    <name type="scientific">Faucicola atlantae</name>
    <dbReference type="NCBI Taxonomy" id="34059"/>
    <lineage>
        <taxon>Bacteria</taxon>
        <taxon>Pseudomonadati</taxon>
        <taxon>Pseudomonadota</taxon>
        <taxon>Gammaproteobacteria</taxon>
        <taxon>Moraxellales</taxon>
        <taxon>Moraxellaceae</taxon>
        <taxon>Faucicola</taxon>
    </lineage>
</organism>
<dbReference type="InterPro" id="IPR000639">
    <property type="entry name" value="Epox_hydrolase-like"/>
</dbReference>
<dbReference type="InterPro" id="IPR050266">
    <property type="entry name" value="AB_hydrolase_sf"/>
</dbReference>
<dbReference type="Proteomes" id="UP000092508">
    <property type="component" value="Unassembled WGS sequence"/>
</dbReference>
<dbReference type="EMBL" id="LZMZ01000053">
    <property type="protein sequence ID" value="OBX73100.1"/>
    <property type="molecule type" value="Genomic_DNA"/>
</dbReference>
<evidence type="ECO:0000313" key="2">
    <source>
        <dbReference type="EMBL" id="OBX73100.1"/>
    </source>
</evidence>
<protein>
    <recommendedName>
        <fullName evidence="1">AB hydrolase-1 domain-containing protein</fullName>
    </recommendedName>
</protein>
<dbReference type="InterPro" id="IPR000073">
    <property type="entry name" value="AB_hydrolase_1"/>
</dbReference>
<comment type="caution">
    <text evidence="2">The sequence shown here is derived from an EMBL/GenBank/DDBJ whole genome shotgun (WGS) entry which is preliminary data.</text>
</comment>
<dbReference type="Gene3D" id="3.40.50.1820">
    <property type="entry name" value="alpha/beta hydrolase"/>
    <property type="match status" value="1"/>
</dbReference>
<name>A0A1B8Q8T3_9GAMM</name>
<dbReference type="STRING" id="34059.A9308_01265"/>
<dbReference type="Pfam" id="PF00561">
    <property type="entry name" value="Abhydrolase_1"/>
    <property type="match status" value="1"/>
</dbReference>
<proteinExistence type="predicted"/>
<dbReference type="SUPFAM" id="SSF53474">
    <property type="entry name" value="alpha/beta-Hydrolases"/>
    <property type="match status" value="1"/>
</dbReference>
<sequence length="269" mass="30246">MATNFQIAGVNGSIEGDGEQTLVMIHGWPDTKALWQQQVAFFKDHYRCVTFTLPAFDQPDARPRVFSLQEVIDTIRQVIDHVSPERPVILMTHDWGCMYGYQYTLRHPKRVSRLIGVDVGDAYSAAFNQSLTLKDKLVIAGYQLPLVAAFRINGRIGDSIAETVGKVLGAPAPARSIHANMGYPYYSAWTKAKGGFKNLKPLDFACPFLFAYATQKPTMFHSEAWLINVAKNPDNQVSGFKTSHWVTVDEPELFNYTVLSWLRRLDVTA</sequence>
<feature type="domain" description="AB hydrolase-1" evidence="1">
    <location>
        <begin position="21"/>
        <end position="144"/>
    </location>
</feature>
<dbReference type="InterPro" id="IPR029058">
    <property type="entry name" value="AB_hydrolase_fold"/>
</dbReference>
<dbReference type="AlphaFoldDB" id="A0A1B8Q8T3"/>
<dbReference type="RefSeq" id="WP_067238861.1">
    <property type="nucleotide sequence ID" value="NZ_CP171132.1"/>
</dbReference>
<evidence type="ECO:0000313" key="3">
    <source>
        <dbReference type="Proteomes" id="UP000092508"/>
    </source>
</evidence>
<dbReference type="PRINTS" id="PR00412">
    <property type="entry name" value="EPOXHYDRLASE"/>
</dbReference>
<reference evidence="2 3" key="1">
    <citation type="submission" date="2016-06" db="EMBL/GenBank/DDBJ databases">
        <title>Draft genome of Moraxella atlantae CCUG 66109.</title>
        <authorList>
            <person name="Salva-Serra F."/>
            <person name="Engstrom-Jakobsson H."/>
            <person name="Thorell K."/>
            <person name="Gonzales-Siles L."/>
            <person name="Karlsson R."/>
            <person name="Boulund F."/>
            <person name="Engstrand L."/>
            <person name="Kristiansson E."/>
            <person name="Moore E."/>
        </authorList>
    </citation>
    <scope>NUCLEOTIDE SEQUENCE [LARGE SCALE GENOMIC DNA]</scope>
    <source>
        <strain evidence="2 3">CCUG 66109</strain>
    </source>
</reference>
<evidence type="ECO:0000259" key="1">
    <source>
        <dbReference type="Pfam" id="PF00561"/>
    </source>
</evidence>
<dbReference type="PANTHER" id="PTHR43798">
    <property type="entry name" value="MONOACYLGLYCEROL LIPASE"/>
    <property type="match status" value="1"/>
</dbReference>